<comment type="caution">
    <text evidence="1">The sequence shown here is derived from an EMBL/GenBank/DDBJ whole genome shotgun (WGS) entry which is preliminary data.</text>
</comment>
<reference evidence="1 2" key="1">
    <citation type="submission" date="2016-05" db="EMBL/GenBank/DDBJ databases">
        <title>Genome sequencing of Vitellibacter soesokkakensis RSSK-12.</title>
        <authorList>
            <person name="Thevarajoo S."/>
            <person name="Selvaratnam C."/>
            <person name="Goh K.M."/>
            <person name="Chan K.-G."/>
            <person name="Chong C.S."/>
        </authorList>
    </citation>
    <scope>NUCLEOTIDE SEQUENCE [LARGE SCALE GENOMIC DNA]</scope>
    <source>
        <strain evidence="1 2">RSSK-12</strain>
    </source>
</reference>
<evidence type="ECO:0008006" key="3">
    <source>
        <dbReference type="Google" id="ProtNLM"/>
    </source>
</evidence>
<gene>
    <name evidence="1" type="ORF">A7A78_14385</name>
</gene>
<name>A0A1A9LD39_9FLAO</name>
<dbReference type="NCBIfam" id="TIGR04131">
    <property type="entry name" value="Bac_Flav_CTERM"/>
    <property type="match status" value="1"/>
</dbReference>
<organism evidence="1 2">
    <name type="scientific">Aequorivita soesokkakensis</name>
    <dbReference type="NCBI Taxonomy" id="1385699"/>
    <lineage>
        <taxon>Bacteria</taxon>
        <taxon>Pseudomonadati</taxon>
        <taxon>Bacteroidota</taxon>
        <taxon>Flavobacteriia</taxon>
        <taxon>Flavobacteriales</taxon>
        <taxon>Flavobacteriaceae</taxon>
        <taxon>Aequorivita</taxon>
    </lineage>
</organism>
<dbReference type="InterPro" id="IPR026341">
    <property type="entry name" value="T9SS_type_B"/>
</dbReference>
<dbReference type="InterPro" id="IPR013783">
    <property type="entry name" value="Ig-like_fold"/>
</dbReference>
<protein>
    <recommendedName>
        <fullName evidence="3">Ig-like domain-containing protein</fullName>
    </recommendedName>
</protein>
<proteinExistence type="predicted"/>
<dbReference type="SUPFAM" id="SSF49299">
    <property type="entry name" value="PKD domain"/>
    <property type="match status" value="2"/>
</dbReference>
<accession>A0A1A9LD39</accession>
<dbReference type="STRING" id="1385699.A7A78_14385"/>
<sequence>MFLALFSFATYAQGPGSLFVDAGPDVTIECGQDPCTDITANFLQTFETSSSTYTVSSIDYNPPFPFNGLANSLNPDIDDAWSPVDNLPFDFCYFGNVETEFQVGSNGVIRFDVDPGDTGVGSNAWSFDSNIPNNVEEALAEANVFLPGHDIDPAASSSEEIGYEVLGTYPNRVLVVAYYQVPMFSSSCNNLLATQMVVFYEFSNVIEIYMQDKPSCPGWNDGNAALGIQNNDGNIAFVPPGRNTSDSPWTATNEAWSFAPAGAPTYEFAWLDSGGNVISTNPTINVCPDSGGSTYTARATYTNCNGEVVVLTDNVFVSFSAGFSVDLGGDQELCDQSSYDITAEVIDGDPADATFLWNTGETTQTITVTGSGTYSVDVTIDTCTITESVVINFNERPAIELGDNIETCFFDPVVLDASPSNYDPADATYEWSLDGNVLAGETNPTLNATQYGVYNVIVSVADCTATDEVTISQQNIQVSLGDDFTSCFETSVTLEAEAINYDPLVATYEWRLNGSILAGETNQTLNITQAGTYTVTTTFGSCTTSDSVTVSIGNIEIELGDDFQTCFNEQVVLDASPSNYNPADATYEWSLNGTILTAETNPTLIITEVGTYSVIVSIGSCTATDSVTVSSREDLEVSLGDNFTTCPNETRTLSASTTEEGVTYQWFLNGNLISGETDSTLDFSIETGTLGTQIYSVVISLGGCTGTDSVDVNLYAVGNCVISEGISPNGDGYNDSLDLTFLSDRSGDLKLQIFNRLGASVYEQNNYTNEWHGQTNDGNDLPTGTYFYVIDIKSRPLGPAENGVDTDKQETGWIYLNQKAN</sequence>
<evidence type="ECO:0000313" key="1">
    <source>
        <dbReference type="EMBL" id="OAD90612.1"/>
    </source>
</evidence>
<dbReference type="Gene3D" id="2.60.40.10">
    <property type="entry name" value="Immunoglobulins"/>
    <property type="match status" value="3"/>
</dbReference>
<evidence type="ECO:0000313" key="2">
    <source>
        <dbReference type="Proteomes" id="UP000077552"/>
    </source>
</evidence>
<dbReference type="AlphaFoldDB" id="A0A1A9LD39"/>
<dbReference type="Proteomes" id="UP000077552">
    <property type="component" value="Unassembled WGS sequence"/>
</dbReference>
<keyword evidence="2" id="KW-1185">Reference proteome</keyword>
<dbReference type="Pfam" id="PF13585">
    <property type="entry name" value="CHU_C"/>
    <property type="match status" value="1"/>
</dbReference>
<dbReference type="RefSeq" id="WP_068762624.1">
    <property type="nucleotide sequence ID" value="NZ_LXIE01000035.1"/>
</dbReference>
<dbReference type="EMBL" id="LXIE01000035">
    <property type="protein sequence ID" value="OAD90612.1"/>
    <property type="molecule type" value="Genomic_DNA"/>
</dbReference>
<dbReference type="InterPro" id="IPR035986">
    <property type="entry name" value="PKD_dom_sf"/>
</dbReference>